<reference evidence="2 3" key="1">
    <citation type="journal article" date="2005" name="Int. J. Syst. Evol. Microbiol.">
        <title>Halobacillus yeomjeoni sp. nov., isolated from a marine solar saltern in Korea.</title>
        <authorList>
            <person name="Yoon J.H."/>
            <person name="Kang S.J."/>
            <person name="Lee C.H."/>
            <person name="Oh H.W."/>
            <person name="Oh T.K."/>
        </authorList>
    </citation>
    <scope>NUCLEOTIDE SEQUENCE [LARGE SCALE GENOMIC DNA]</scope>
    <source>
        <strain evidence="2 3">KCTC 3957</strain>
    </source>
</reference>
<sequence>MGGLLFIIFLVAITMIYRKYTRLSFMWVLLILLGEIILVSALSFLTALIPFITENIAQILIPILMTIGFIIIGWINYKKFPPKT</sequence>
<evidence type="ECO:0000313" key="2">
    <source>
        <dbReference type="EMBL" id="MBH0229733.1"/>
    </source>
</evidence>
<gene>
    <name evidence="2" type="ORF">H0267_05835</name>
</gene>
<keyword evidence="1" id="KW-1133">Transmembrane helix</keyword>
<dbReference type="EMBL" id="JADZSC010000001">
    <property type="protein sequence ID" value="MBH0229733.1"/>
    <property type="molecule type" value="Genomic_DNA"/>
</dbReference>
<keyword evidence="3" id="KW-1185">Reference proteome</keyword>
<dbReference type="Proteomes" id="UP000614490">
    <property type="component" value="Unassembled WGS sequence"/>
</dbReference>
<accession>A0A931HUN2</accession>
<dbReference type="RefSeq" id="WP_197316326.1">
    <property type="nucleotide sequence ID" value="NZ_JADZSC010000001.1"/>
</dbReference>
<feature type="transmembrane region" description="Helical" evidence="1">
    <location>
        <begin position="28"/>
        <end position="52"/>
    </location>
</feature>
<feature type="transmembrane region" description="Helical" evidence="1">
    <location>
        <begin position="59"/>
        <end position="77"/>
    </location>
</feature>
<keyword evidence="1" id="KW-0812">Transmembrane</keyword>
<comment type="caution">
    <text evidence="2">The sequence shown here is derived from an EMBL/GenBank/DDBJ whole genome shotgun (WGS) entry which is preliminary data.</text>
</comment>
<evidence type="ECO:0000313" key="3">
    <source>
        <dbReference type="Proteomes" id="UP000614490"/>
    </source>
</evidence>
<keyword evidence="1" id="KW-0472">Membrane</keyword>
<evidence type="ECO:0000256" key="1">
    <source>
        <dbReference type="SAM" id="Phobius"/>
    </source>
</evidence>
<protein>
    <submittedName>
        <fullName evidence="2">Uncharacterized protein</fullName>
    </submittedName>
</protein>
<name>A0A931HUN2_9BACI</name>
<dbReference type="AlphaFoldDB" id="A0A931HUN2"/>
<proteinExistence type="predicted"/>
<organism evidence="2 3">
    <name type="scientific">Halobacillus yeomjeoni</name>
    <dbReference type="NCBI Taxonomy" id="311194"/>
    <lineage>
        <taxon>Bacteria</taxon>
        <taxon>Bacillati</taxon>
        <taxon>Bacillota</taxon>
        <taxon>Bacilli</taxon>
        <taxon>Bacillales</taxon>
        <taxon>Bacillaceae</taxon>
        <taxon>Halobacillus</taxon>
    </lineage>
</organism>